<name>A0A9Q0NBH7_9DIPT</name>
<gene>
    <name evidence="2" type="primary">RUNDC1_1</name>
    <name evidence="2" type="ORF">Bhyg_02409</name>
</gene>
<dbReference type="Proteomes" id="UP001151699">
    <property type="component" value="Chromosome A"/>
</dbReference>
<dbReference type="OrthoDB" id="10068328at2759"/>
<evidence type="ECO:0000256" key="1">
    <source>
        <dbReference type="SAM" id="MobiDB-lite"/>
    </source>
</evidence>
<proteinExistence type="predicted"/>
<feature type="region of interest" description="Disordered" evidence="1">
    <location>
        <begin position="1"/>
        <end position="29"/>
    </location>
</feature>
<evidence type="ECO:0000313" key="3">
    <source>
        <dbReference type="Proteomes" id="UP001151699"/>
    </source>
</evidence>
<dbReference type="AlphaFoldDB" id="A0A9Q0NBH7"/>
<dbReference type="EMBL" id="WJQU01000001">
    <property type="protein sequence ID" value="KAJ6647189.1"/>
    <property type="molecule type" value="Genomic_DNA"/>
</dbReference>
<protein>
    <submittedName>
        <fullName evidence="2">RUN domain-containing protein 1</fullName>
    </submittedName>
</protein>
<evidence type="ECO:0000313" key="2">
    <source>
        <dbReference type="EMBL" id="KAJ6647189.1"/>
    </source>
</evidence>
<comment type="caution">
    <text evidence="2">The sequence shown here is derived from an EMBL/GenBank/DDBJ whole genome shotgun (WGS) entry which is preliminary data.</text>
</comment>
<reference evidence="2" key="1">
    <citation type="submission" date="2022-07" db="EMBL/GenBank/DDBJ databases">
        <authorList>
            <person name="Trinca V."/>
            <person name="Uliana J.V.C."/>
            <person name="Torres T.T."/>
            <person name="Ward R.J."/>
            <person name="Monesi N."/>
        </authorList>
    </citation>
    <scope>NUCLEOTIDE SEQUENCE</scope>
    <source>
        <strain evidence="2">HSMRA1968</strain>
        <tissue evidence="2">Whole embryos</tissue>
    </source>
</reference>
<sequence length="129" mass="14567">MNENEIDNHLDNGIVDEKDDISSSSSPINIPSNVEDLAMSRASDDDQDVNLELVSNDDVMTSLLALTSHFAQVQFRLRQIVDAAPDDRDKLLQSLEEFAFRGINIPDVSKMDFGDNEQLQEAMEQQRNR</sequence>
<accession>A0A9Q0NBH7</accession>
<feature type="compositionally biased region" description="Basic and acidic residues" evidence="1">
    <location>
        <begin position="1"/>
        <end position="10"/>
    </location>
</feature>
<organism evidence="2 3">
    <name type="scientific">Pseudolycoriella hygida</name>
    <dbReference type="NCBI Taxonomy" id="35572"/>
    <lineage>
        <taxon>Eukaryota</taxon>
        <taxon>Metazoa</taxon>
        <taxon>Ecdysozoa</taxon>
        <taxon>Arthropoda</taxon>
        <taxon>Hexapoda</taxon>
        <taxon>Insecta</taxon>
        <taxon>Pterygota</taxon>
        <taxon>Neoptera</taxon>
        <taxon>Endopterygota</taxon>
        <taxon>Diptera</taxon>
        <taxon>Nematocera</taxon>
        <taxon>Sciaroidea</taxon>
        <taxon>Sciaridae</taxon>
        <taxon>Pseudolycoriella</taxon>
    </lineage>
</organism>
<feature type="non-terminal residue" evidence="2">
    <location>
        <position position="1"/>
    </location>
</feature>
<keyword evidence="3" id="KW-1185">Reference proteome</keyword>